<reference evidence="2 3" key="1">
    <citation type="submission" date="2022-11" db="EMBL/GenBank/DDBJ databases">
        <title>Whole genome sequence of Eschrichtius robustus ER-17-0199.</title>
        <authorList>
            <person name="Bruniche-Olsen A."/>
            <person name="Black A.N."/>
            <person name="Fields C.J."/>
            <person name="Walden K."/>
            <person name="Dewoody J.A."/>
        </authorList>
    </citation>
    <scope>NUCLEOTIDE SEQUENCE [LARGE SCALE GENOMIC DNA]</scope>
    <source>
        <strain evidence="2">ER-17-0199</strain>
        <tissue evidence="2">Blubber</tissue>
    </source>
</reference>
<dbReference type="Proteomes" id="UP001159641">
    <property type="component" value="Unassembled WGS sequence"/>
</dbReference>
<organism evidence="2 3">
    <name type="scientific">Eschrichtius robustus</name>
    <name type="common">California gray whale</name>
    <name type="synonym">Eschrichtius gibbosus</name>
    <dbReference type="NCBI Taxonomy" id="9764"/>
    <lineage>
        <taxon>Eukaryota</taxon>
        <taxon>Metazoa</taxon>
        <taxon>Chordata</taxon>
        <taxon>Craniata</taxon>
        <taxon>Vertebrata</taxon>
        <taxon>Euteleostomi</taxon>
        <taxon>Mammalia</taxon>
        <taxon>Eutheria</taxon>
        <taxon>Laurasiatheria</taxon>
        <taxon>Artiodactyla</taxon>
        <taxon>Whippomorpha</taxon>
        <taxon>Cetacea</taxon>
        <taxon>Mysticeti</taxon>
        <taxon>Eschrichtiidae</taxon>
        <taxon>Eschrichtius</taxon>
    </lineage>
</organism>
<proteinExistence type="predicted"/>
<sequence>MATSLQPAPSHFGFNLGTDFPAAPKAAREDSGRARREWPGRREEAGSAGPKSLSQSAYTPPDNRPISGRRARGPERIILGKGAEAGDCCGGRCVARYWVRPPAPGACDLNLVKAAQPSRPARDRESQKQPQRGEAPGAAEDRSELCRVRDVRGEVAEDLTHLLHAPSPPLLIHWAPGLQLSTPDFVTGCGNPDFCLQAQPAAQEQGPKAGYLLPRLLSRGLRVLVSAVM</sequence>
<gene>
    <name evidence="2" type="ORF">J1605_018183</name>
</gene>
<keyword evidence="3" id="KW-1185">Reference proteome</keyword>
<evidence type="ECO:0000256" key="1">
    <source>
        <dbReference type="SAM" id="MobiDB-lite"/>
    </source>
</evidence>
<accession>A0AB34HXP3</accession>
<feature type="region of interest" description="Disordered" evidence="1">
    <location>
        <begin position="117"/>
        <end position="143"/>
    </location>
</feature>
<evidence type="ECO:0000313" key="3">
    <source>
        <dbReference type="Proteomes" id="UP001159641"/>
    </source>
</evidence>
<feature type="region of interest" description="Disordered" evidence="1">
    <location>
        <begin position="1"/>
        <end position="78"/>
    </location>
</feature>
<feature type="compositionally biased region" description="Basic and acidic residues" evidence="1">
    <location>
        <begin position="26"/>
        <end position="45"/>
    </location>
</feature>
<evidence type="ECO:0000313" key="2">
    <source>
        <dbReference type="EMBL" id="KAJ8796104.1"/>
    </source>
</evidence>
<protein>
    <submittedName>
        <fullName evidence="2">Uncharacterized protein</fullName>
    </submittedName>
</protein>
<comment type="caution">
    <text evidence="2">The sequence shown here is derived from an EMBL/GenBank/DDBJ whole genome shotgun (WGS) entry which is preliminary data.</text>
</comment>
<dbReference type="EMBL" id="JAIQCJ010000526">
    <property type="protein sequence ID" value="KAJ8796104.1"/>
    <property type="molecule type" value="Genomic_DNA"/>
</dbReference>
<dbReference type="AlphaFoldDB" id="A0AB34HXP3"/>
<name>A0AB34HXP3_ESCRO</name>